<feature type="transmembrane region" description="Helical" evidence="7">
    <location>
        <begin position="387"/>
        <end position="417"/>
    </location>
</feature>
<feature type="transmembrane region" description="Helical" evidence="7">
    <location>
        <begin position="160"/>
        <end position="181"/>
    </location>
</feature>
<dbReference type="Gene3D" id="3.30.70.1450">
    <property type="entry name" value="Regulator of K+ conductance, C-terminal domain"/>
    <property type="match status" value="2"/>
</dbReference>
<keyword evidence="5 7" id="KW-1133">Transmembrane helix</keyword>
<dbReference type="GO" id="GO:0005886">
    <property type="term" value="C:plasma membrane"/>
    <property type="evidence" value="ECO:0007669"/>
    <property type="project" value="TreeGrafter"/>
</dbReference>
<dbReference type="GO" id="GO:0008324">
    <property type="term" value="F:monoatomic cation transmembrane transporter activity"/>
    <property type="evidence" value="ECO:0007669"/>
    <property type="project" value="InterPro"/>
</dbReference>
<evidence type="ECO:0000256" key="1">
    <source>
        <dbReference type="ARBA" id="ARBA00004141"/>
    </source>
</evidence>
<evidence type="ECO:0000256" key="7">
    <source>
        <dbReference type="SAM" id="Phobius"/>
    </source>
</evidence>
<proteinExistence type="predicted"/>
<dbReference type="InterPro" id="IPR051679">
    <property type="entry name" value="DASS-Related_Transporters"/>
</dbReference>
<protein>
    <submittedName>
        <fullName evidence="9">Di/tricarboxylate transporter</fullName>
    </submittedName>
</protein>
<evidence type="ECO:0000256" key="4">
    <source>
        <dbReference type="ARBA" id="ARBA00022737"/>
    </source>
</evidence>
<feature type="domain" description="RCK C-terminal" evidence="8">
    <location>
        <begin position="191"/>
        <end position="275"/>
    </location>
</feature>
<keyword evidence="6 7" id="KW-0472">Membrane</keyword>
<feature type="transmembrane region" description="Helical" evidence="7">
    <location>
        <begin position="12"/>
        <end position="29"/>
    </location>
</feature>
<feature type="transmembrane region" description="Helical" evidence="7">
    <location>
        <begin position="460"/>
        <end position="479"/>
    </location>
</feature>
<accession>A0A839QII3</accession>
<dbReference type="InterPro" id="IPR006037">
    <property type="entry name" value="RCK_C"/>
</dbReference>
<feature type="domain" description="RCK C-terminal" evidence="8">
    <location>
        <begin position="282"/>
        <end position="366"/>
    </location>
</feature>
<keyword evidence="10" id="KW-1185">Reference proteome</keyword>
<gene>
    <name evidence="9" type="ORF">E9229_002190</name>
</gene>
<evidence type="ECO:0000256" key="5">
    <source>
        <dbReference type="ARBA" id="ARBA00022989"/>
    </source>
</evidence>
<dbReference type="Pfam" id="PF02080">
    <property type="entry name" value="TrkA_C"/>
    <property type="match status" value="1"/>
</dbReference>
<feature type="transmembrane region" description="Helical" evidence="7">
    <location>
        <begin position="485"/>
        <end position="503"/>
    </location>
</feature>
<keyword evidence="4" id="KW-0677">Repeat</keyword>
<dbReference type="SUPFAM" id="SSF116726">
    <property type="entry name" value="TrkA C-terminal domain-like"/>
    <property type="match status" value="2"/>
</dbReference>
<comment type="caution">
    <text evidence="9">The sequence shown here is derived from an EMBL/GenBank/DDBJ whole genome shotgun (WGS) entry which is preliminary data.</text>
</comment>
<comment type="subcellular location">
    <subcellularLocation>
        <location evidence="1">Membrane</location>
        <topology evidence="1">Multi-pass membrane protein</topology>
    </subcellularLocation>
</comment>
<feature type="transmembrane region" description="Helical" evidence="7">
    <location>
        <begin position="121"/>
        <end position="140"/>
    </location>
</feature>
<dbReference type="Pfam" id="PF03600">
    <property type="entry name" value="CitMHS"/>
    <property type="match status" value="1"/>
</dbReference>
<keyword evidence="3 7" id="KW-0812">Transmembrane</keyword>
<dbReference type="InterPro" id="IPR004680">
    <property type="entry name" value="Cit_transptr-like_dom"/>
</dbReference>
<dbReference type="PANTHER" id="PTHR43652:SF2">
    <property type="entry name" value="BASIC AMINO ACID ANTIPORTER YFCC-RELATED"/>
    <property type="match status" value="1"/>
</dbReference>
<dbReference type="EMBL" id="JACHVS010000001">
    <property type="protein sequence ID" value="MBB2995999.1"/>
    <property type="molecule type" value="Genomic_DNA"/>
</dbReference>
<name>A0A839QII3_9MICC</name>
<feature type="transmembrane region" description="Helical" evidence="7">
    <location>
        <begin position="35"/>
        <end position="56"/>
    </location>
</feature>
<dbReference type="GO" id="GO:0006813">
    <property type="term" value="P:potassium ion transport"/>
    <property type="evidence" value="ECO:0007669"/>
    <property type="project" value="InterPro"/>
</dbReference>
<dbReference type="InterPro" id="IPR036721">
    <property type="entry name" value="RCK_C_sf"/>
</dbReference>
<feature type="transmembrane region" description="Helical" evidence="7">
    <location>
        <begin position="429"/>
        <end position="448"/>
    </location>
</feature>
<feature type="transmembrane region" description="Helical" evidence="7">
    <location>
        <begin position="551"/>
        <end position="571"/>
    </location>
</feature>
<evidence type="ECO:0000259" key="8">
    <source>
        <dbReference type="PROSITE" id="PS51202"/>
    </source>
</evidence>
<evidence type="ECO:0000256" key="3">
    <source>
        <dbReference type="ARBA" id="ARBA00022692"/>
    </source>
</evidence>
<dbReference type="Proteomes" id="UP000523000">
    <property type="component" value="Unassembled WGS sequence"/>
</dbReference>
<evidence type="ECO:0000256" key="6">
    <source>
        <dbReference type="ARBA" id="ARBA00023136"/>
    </source>
</evidence>
<sequence>MLVTLAVSRVSADIILMGAVLVLLLTGVLKPAEAFIGFANPGVITVAVLYVVAAGLNETGAVQWIAHNLLGRPKSIRGAYTRLTFPVGGLSAFLNNTTVVAMMMPAVQDWAARLRIPASKLLIPLSYMAILGGTATLIGTSTNLVVDGLLQSQRNVSMSIFEISAIGVPLMIAGALFLVLFGNKLLPNRAGALEQLKSAREYAVEFVVDSSGPIPGKSIATAGLRNLTHGYLAEIQREDQLITGVGPDTVLNTGDKLMFIGDPRCAIELRKTRGLSPSAGDVGKLDVNHYQRRLVEVVIGPDFAGLGKAIRESRFRSRYQAVVLSISRGGNRQTGKIGDIELRVGDALLLETSTDFVEQYRFRRDFMLVSPINDESPANFRKAPMAIAILAVMILLNALGLVDVIVAALLAAGAMLATGCLAVGKVRRYIDMQVIIVIAASFALGTAMEKTGAASTLASSLLGIGGGHWSALAGVYVSTMLCTELLTNNAAAVLMFPIAMGVADQSGANFMPFAIVVMIAASTSFIVPIGYQTNLMVMSPGGYRFMDFVRIGVPMSILTGAISLALIPLIWPL</sequence>
<dbReference type="InterPro" id="IPR031312">
    <property type="entry name" value="Na/sul_symport_CS"/>
</dbReference>
<organism evidence="9 10">
    <name type="scientific">Paeniglutamicibacter cryotolerans</name>
    <dbReference type="NCBI Taxonomy" id="670079"/>
    <lineage>
        <taxon>Bacteria</taxon>
        <taxon>Bacillati</taxon>
        <taxon>Actinomycetota</taxon>
        <taxon>Actinomycetes</taxon>
        <taxon>Micrococcales</taxon>
        <taxon>Micrococcaceae</taxon>
        <taxon>Paeniglutamicibacter</taxon>
    </lineage>
</organism>
<evidence type="ECO:0000313" key="10">
    <source>
        <dbReference type="Proteomes" id="UP000523000"/>
    </source>
</evidence>
<evidence type="ECO:0000256" key="2">
    <source>
        <dbReference type="ARBA" id="ARBA00022448"/>
    </source>
</evidence>
<dbReference type="PANTHER" id="PTHR43652">
    <property type="entry name" value="BASIC AMINO ACID ANTIPORTER YFCC-RELATED"/>
    <property type="match status" value="1"/>
</dbReference>
<dbReference type="PROSITE" id="PS51202">
    <property type="entry name" value="RCK_C"/>
    <property type="match status" value="2"/>
</dbReference>
<dbReference type="AlphaFoldDB" id="A0A839QII3"/>
<feature type="transmembrane region" description="Helical" evidence="7">
    <location>
        <begin position="510"/>
        <end position="531"/>
    </location>
</feature>
<dbReference type="PROSITE" id="PS01271">
    <property type="entry name" value="NA_SULFATE"/>
    <property type="match status" value="1"/>
</dbReference>
<reference evidence="9 10" key="1">
    <citation type="submission" date="2020-08" db="EMBL/GenBank/DDBJ databases">
        <title>Sequencing the genomes of 1000 actinobacteria strains.</title>
        <authorList>
            <person name="Klenk H.-P."/>
        </authorList>
    </citation>
    <scope>NUCLEOTIDE SEQUENCE [LARGE SCALE GENOMIC DNA]</scope>
    <source>
        <strain evidence="9 10">DSM 22826</strain>
    </source>
</reference>
<evidence type="ECO:0000313" key="9">
    <source>
        <dbReference type="EMBL" id="MBB2995999.1"/>
    </source>
</evidence>
<keyword evidence="2" id="KW-0813">Transport</keyword>